<keyword evidence="1" id="KW-0808">Transferase</keyword>
<dbReference type="EMBL" id="CALLCH030000001">
    <property type="protein sequence ID" value="CAI4211274.1"/>
    <property type="molecule type" value="Genomic_DNA"/>
</dbReference>
<dbReference type="Proteomes" id="UP000838763">
    <property type="component" value="Unassembled WGS sequence"/>
</dbReference>
<dbReference type="InterPro" id="IPR000182">
    <property type="entry name" value="GNAT_dom"/>
</dbReference>
<keyword evidence="2" id="KW-0012">Acyltransferase</keyword>
<accession>A0A9P1GVW8</accession>
<dbReference type="SUPFAM" id="SSF55729">
    <property type="entry name" value="Acyl-CoA N-acyltransferases (Nat)"/>
    <property type="match status" value="1"/>
</dbReference>
<feature type="domain" description="N-acetyltransferase" evidence="3">
    <location>
        <begin position="6"/>
        <end position="175"/>
    </location>
</feature>
<dbReference type="PROSITE" id="PS51186">
    <property type="entry name" value="GNAT"/>
    <property type="match status" value="1"/>
</dbReference>
<organism evidence="4 5">
    <name type="scientific">Parascedosporium putredinis</name>
    <dbReference type="NCBI Taxonomy" id="1442378"/>
    <lineage>
        <taxon>Eukaryota</taxon>
        <taxon>Fungi</taxon>
        <taxon>Dikarya</taxon>
        <taxon>Ascomycota</taxon>
        <taxon>Pezizomycotina</taxon>
        <taxon>Sordariomycetes</taxon>
        <taxon>Hypocreomycetidae</taxon>
        <taxon>Microascales</taxon>
        <taxon>Microascaceae</taxon>
        <taxon>Parascedosporium</taxon>
    </lineage>
</organism>
<evidence type="ECO:0000256" key="1">
    <source>
        <dbReference type="ARBA" id="ARBA00022679"/>
    </source>
</evidence>
<evidence type="ECO:0000313" key="4">
    <source>
        <dbReference type="EMBL" id="CAI4211274.1"/>
    </source>
</evidence>
<dbReference type="GO" id="GO:0008080">
    <property type="term" value="F:N-acetyltransferase activity"/>
    <property type="evidence" value="ECO:0007669"/>
    <property type="project" value="TreeGrafter"/>
</dbReference>
<dbReference type="PANTHER" id="PTHR10545:SF42">
    <property type="entry name" value="ACETYLTRANSFERASE"/>
    <property type="match status" value="1"/>
</dbReference>
<dbReference type="PANTHER" id="PTHR10545">
    <property type="entry name" value="DIAMINE N-ACETYLTRANSFERASE"/>
    <property type="match status" value="1"/>
</dbReference>
<dbReference type="AlphaFoldDB" id="A0A9P1GVW8"/>
<dbReference type="InterPro" id="IPR051016">
    <property type="entry name" value="Diverse_Substrate_AcTransf"/>
</dbReference>
<dbReference type="Gene3D" id="3.40.630.30">
    <property type="match status" value="1"/>
</dbReference>
<dbReference type="OrthoDB" id="9975416at2759"/>
<reference evidence="4" key="1">
    <citation type="submission" date="2022-11" db="EMBL/GenBank/DDBJ databases">
        <authorList>
            <person name="Scott C."/>
            <person name="Bruce N."/>
        </authorList>
    </citation>
    <scope>NUCLEOTIDE SEQUENCE</scope>
</reference>
<comment type="caution">
    <text evidence="4">The sequence shown here is derived from an EMBL/GenBank/DDBJ whole genome shotgun (WGS) entry which is preliminary data.</text>
</comment>
<keyword evidence="5" id="KW-1185">Reference proteome</keyword>
<proteinExistence type="predicted"/>
<evidence type="ECO:0000313" key="5">
    <source>
        <dbReference type="Proteomes" id="UP000838763"/>
    </source>
</evidence>
<evidence type="ECO:0000256" key="2">
    <source>
        <dbReference type="ARBA" id="ARBA00023315"/>
    </source>
</evidence>
<gene>
    <name evidence="4" type="ORF">PPNO1_LOCUS1070</name>
</gene>
<evidence type="ECO:0000259" key="3">
    <source>
        <dbReference type="PROSITE" id="PS51186"/>
    </source>
</evidence>
<name>A0A9P1GVW8_9PEZI</name>
<sequence>MASPEYQIVELTAADFDEWSAVFHAYIEFYKSTLEEEQYRRTFDRIIEKREGLQCFVVKEVNGESSRIAGLAHFYPQQTTWGEKKILFLNGKSSYIPIPSPSSKSALRGKGLGRRLIEAVTDVAKKDGRSCVQWLTQHENHTAQRLYNKVAESAFKEYRINVVSAVMGSMDKNPPGNLRRLLRMICSAATMGDMRKPMRELYGTPGFWIFDTQVENASTAQPLHGGACLTVDTGVTDEQDPRVASAQRVRLASGFWIKYLL</sequence>
<dbReference type="Pfam" id="PF00583">
    <property type="entry name" value="Acetyltransf_1"/>
    <property type="match status" value="1"/>
</dbReference>
<dbReference type="CDD" id="cd04301">
    <property type="entry name" value="NAT_SF"/>
    <property type="match status" value="1"/>
</dbReference>
<protein>
    <recommendedName>
        <fullName evidence="3">N-acetyltransferase domain-containing protein</fullName>
    </recommendedName>
</protein>
<dbReference type="InterPro" id="IPR016181">
    <property type="entry name" value="Acyl_CoA_acyltransferase"/>
</dbReference>